<dbReference type="PROSITE" id="PS01305">
    <property type="entry name" value="MOAA_NIFB_PQQE"/>
    <property type="match status" value="1"/>
</dbReference>
<keyword evidence="2 11" id="KW-0949">S-adenosyl-L-methionine</keyword>
<dbReference type="GO" id="GO:0051539">
    <property type="term" value="F:4 iron, 4 sulfur cluster binding"/>
    <property type="evidence" value="ECO:0007669"/>
    <property type="project" value="UniProtKB-UniRule"/>
</dbReference>
<dbReference type="HAMAP" id="MF_01225_A">
    <property type="entry name" value="MoaA_A"/>
    <property type="match status" value="1"/>
</dbReference>
<comment type="catalytic activity">
    <reaction evidence="10 11">
        <text>GTP + AH2 + S-adenosyl-L-methionine = (8S)-3',8-cyclo-7,8-dihydroguanosine 5'-triphosphate + 5'-deoxyadenosine + L-methionine + A + H(+)</text>
        <dbReference type="Rhea" id="RHEA:49576"/>
        <dbReference type="ChEBI" id="CHEBI:13193"/>
        <dbReference type="ChEBI" id="CHEBI:15378"/>
        <dbReference type="ChEBI" id="CHEBI:17319"/>
        <dbReference type="ChEBI" id="CHEBI:17499"/>
        <dbReference type="ChEBI" id="CHEBI:37565"/>
        <dbReference type="ChEBI" id="CHEBI:57844"/>
        <dbReference type="ChEBI" id="CHEBI:59789"/>
        <dbReference type="ChEBI" id="CHEBI:131766"/>
        <dbReference type="EC" id="4.1.99.22"/>
    </reaction>
</comment>
<evidence type="ECO:0000256" key="8">
    <source>
        <dbReference type="ARBA" id="ARBA00023150"/>
    </source>
</evidence>
<evidence type="ECO:0000256" key="7">
    <source>
        <dbReference type="ARBA" id="ARBA00023134"/>
    </source>
</evidence>
<dbReference type="AlphaFoldDB" id="L9YGV7"/>
<feature type="binding site" evidence="11">
    <location>
        <position position="76"/>
    </location>
    <ligand>
        <name>[4Fe-4S] cluster</name>
        <dbReference type="ChEBI" id="CHEBI:49883"/>
        <label>1</label>
        <note>4Fe-4S-S-AdoMet</note>
    </ligand>
</feature>
<dbReference type="Gene3D" id="3.20.20.70">
    <property type="entry name" value="Aldolase class I"/>
    <property type="match status" value="1"/>
</dbReference>
<dbReference type="EMBL" id="AOIE01000079">
    <property type="protein sequence ID" value="ELY73355.1"/>
    <property type="molecule type" value="Genomic_DNA"/>
</dbReference>
<dbReference type="SFLD" id="SFLDG01386">
    <property type="entry name" value="main_SPASM_domain-containing"/>
    <property type="match status" value="1"/>
</dbReference>
<feature type="binding site" evidence="11">
    <location>
        <position position="331"/>
    </location>
    <ligand>
        <name>[4Fe-4S] cluster</name>
        <dbReference type="ChEBI" id="CHEBI:49883"/>
        <label>2</label>
        <note>4Fe-4S-substrate</note>
    </ligand>
</feature>
<keyword evidence="7 11" id="KW-0342">GTP-binding</keyword>
<feature type="binding site" evidence="11">
    <location>
        <position position="78"/>
    </location>
    <ligand>
        <name>S-adenosyl-L-methionine</name>
        <dbReference type="ChEBI" id="CHEBI:59789"/>
    </ligand>
</feature>
<accession>L9YGV7</accession>
<dbReference type="SFLD" id="SFLDS00029">
    <property type="entry name" value="Radical_SAM"/>
    <property type="match status" value="1"/>
</dbReference>
<dbReference type="Pfam" id="PF04055">
    <property type="entry name" value="Radical_SAM"/>
    <property type="match status" value="1"/>
</dbReference>
<evidence type="ECO:0000256" key="11">
    <source>
        <dbReference type="HAMAP-Rule" id="MF_01225"/>
    </source>
</evidence>
<keyword evidence="6 11" id="KW-0411">Iron-sulfur</keyword>
<comment type="cofactor">
    <cofactor evidence="11">
        <name>[4Fe-4S] cluster</name>
        <dbReference type="ChEBI" id="CHEBI:49883"/>
    </cofactor>
    <text evidence="11">Binds 2 [4Fe-4S] clusters. Binds 1 [4Fe-4S] cluster coordinated with 3 cysteines and an exchangeable S-adenosyl-L-methionine and 1 [4Fe-4S] cluster coordinated with 3 cysteines and the GTP-derived substrate.</text>
</comment>
<dbReference type="EC" id="4.1.99.22" evidence="11"/>
<evidence type="ECO:0000256" key="9">
    <source>
        <dbReference type="ARBA" id="ARBA00023239"/>
    </source>
</evidence>
<comment type="pathway">
    <text evidence="11">Cofactor biosynthesis; molybdopterin biosynthesis.</text>
</comment>
<dbReference type="GO" id="GO:0061798">
    <property type="term" value="F:GTP 3',8'-cyclase activity"/>
    <property type="evidence" value="ECO:0007669"/>
    <property type="project" value="UniProtKB-UniRule"/>
</dbReference>
<feature type="binding site" evidence="11">
    <location>
        <position position="208"/>
    </location>
    <ligand>
        <name>GTP</name>
        <dbReference type="ChEBI" id="CHEBI:37565"/>
    </ligand>
</feature>
<keyword evidence="14" id="KW-1185">Reference proteome</keyword>
<dbReference type="Pfam" id="PF06463">
    <property type="entry name" value="Mob_synth_C"/>
    <property type="match status" value="1"/>
</dbReference>
<dbReference type="NCBIfam" id="NF001199">
    <property type="entry name" value="PRK00164.2-1"/>
    <property type="match status" value="1"/>
</dbReference>
<evidence type="ECO:0000259" key="12">
    <source>
        <dbReference type="PROSITE" id="PS51918"/>
    </source>
</evidence>
<feature type="binding site" evidence="11">
    <location>
        <position position="171"/>
    </location>
    <ligand>
        <name>S-adenosyl-L-methionine</name>
        <dbReference type="ChEBI" id="CHEBI:59789"/>
    </ligand>
</feature>
<dbReference type="PROSITE" id="PS51918">
    <property type="entry name" value="RADICAL_SAM"/>
    <property type="match status" value="1"/>
</dbReference>
<feature type="binding site" evidence="11">
    <location>
        <position position="72"/>
    </location>
    <ligand>
        <name>[4Fe-4S] cluster</name>
        <dbReference type="ChEBI" id="CHEBI:49883"/>
        <label>1</label>
        <note>4Fe-4S-S-AdoMet</note>
    </ligand>
</feature>
<comment type="function">
    <text evidence="11">Catalyzes the cyclization of GTP to (8S)-3',8-cyclo-7,8-dihydroguanosine 5'-triphosphate.</text>
</comment>
<dbReference type="SMART" id="SM00729">
    <property type="entry name" value="Elp3"/>
    <property type="match status" value="1"/>
</dbReference>
<dbReference type="PATRIC" id="fig|797303.5.peg.2808"/>
<evidence type="ECO:0000313" key="13">
    <source>
        <dbReference type="EMBL" id="ELY73355.1"/>
    </source>
</evidence>
<proteinExistence type="inferred from homology"/>
<evidence type="ECO:0000256" key="2">
    <source>
        <dbReference type="ARBA" id="ARBA00022691"/>
    </source>
</evidence>
<keyword evidence="5 11" id="KW-0408">Iron</keyword>
<name>L9YGV7_NATP1</name>
<comment type="caution">
    <text evidence="13">The sequence shown here is derived from an EMBL/GenBank/DDBJ whole genome shotgun (WGS) entry which is preliminary data.</text>
</comment>
<dbReference type="InterPro" id="IPR040064">
    <property type="entry name" value="MoaA-like"/>
</dbReference>
<dbReference type="PANTHER" id="PTHR22960:SF0">
    <property type="entry name" value="MOLYBDENUM COFACTOR BIOSYNTHESIS PROTEIN 1"/>
    <property type="match status" value="1"/>
</dbReference>
<feature type="binding site" evidence="11">
    <location>
        <position position="123"/>
    </location>
    <ligand>
        <name>S-adenosyl-L-methionine</name>
        <dbReference type="ChEBI" id="CHEBI:59789"/>
    </ligand>
</feature>
<dbReference type="PANTHER" id="PTHR22960">
    <property type="entry name" value="MOLYBDOPTERIN COFACTOR SYNTHESIS PROTEIN A"/>
    <property type="match status" value="1"/>
</dbReference>
<comment type="caution">
    <text evidence="11">Lacks conserved residue(s) required for the propagation of feature annotation.</text>
</comment>
<dbReference type="GO" id="GO:0046872">
    <property type="term" value="F:metal ion binding"/>
    <property type="evidence" value="ECO:0007669"/>
    <property type="project" value="UniProtKB-KW"/>
</dbReference>
<dbReference type="Proteomes" id="UP000011593">
    <property type="component" value="Unassembled WGS sequence"/>
</dbReference>
<dbReference type="InterPro" id="IPR000385">
    <property type="entry name" value="MoaA_NifB_PqqE_Fe-S-bd_CS"/>
</dbReference>
<dbReference type="SFLD" id="SFLDG01383">
    <property type="entry name" value="cyclic_pyranopterin_phosphate"/>
    <property type="match status" value="1"/>
</dbReference>
<feature type="binding site" evidence="11">
    <location>
        <position position="65"/>
    </location>
    <ligand>
        <name>GTP</name>
        <dbReference type="ChEBI" id="CHEBI:37565"/>
    </ligand>
</feature>
<feature type="binding site" evidence="11">
    <location>
        <begin position="319"/>
        <end position="321"/>
    </location>
    <ligand>
        <name>GTP</name>
        <dbReference type="ChEBI" id="CHEBI:37565"/>
    </ligand>
</feature>
<evidence type="ECO:0000256" key="6">
    <source>
        <dbReference type="ARBA" id="ARBA00023014"/>
    </source>
</evidence>
<keyword evidence="1 11" id="KW-0004">4Fe-4S</keyword>
<keyword evidence="4 11" id="KW-0547">Nucleotide-binding</keyword>
<dbReference type="InterPro" id="IPR058240">
    <property type="entry name" value="rSAM_sf"/>
</dbReference>
<dbReference type="InterPro" id="IPR050105">
    <property type="entry name" value="MoCo_biosynth_MoaA/MoaC"/>
</dbReference>
<reference evidence="13 14" key="1">
    <citation type="journal article" date="2014" name="PLoS Genet.">
        <title>Phylogenetically driven sequencing of extremely halophilic archaea reveals strategies for static and dynamic osmo-response.</title>
        <authorList>
            <person name="Becker E.A."/>
            <person name="Seitzer P.M."/>
            <person name="Tritt A."/>
            <person name="Larsen D."/>
            <person name="Krusor M."/>
            <person name="Yao A.I."/>
            <person name="Wu D."/>
            <person name="Madern D."/>
            <person name="Eisen J.A."/>
            <person name="Darling A.E."/>
            <person name="Facciotti M.T."/>
        </authorList>
    </citation>
    <scope>NUCLEOTIDE SEQUENCE [LARGE SCALE GENOMIC DNA]</scope>
    <source>
        <strain evidence="13 14">DSM 15624</strain>
    </source>
</reference>
<evidence type="ECO:0000256" key="3">
    <source>
        <dbReference type="ARBA" id="ARBA00022723"/>
    </source>
</evidence>
<dbReference type="InterPro" id="IPR007197">
    <property type="entry name" value="rSAM"/>
</dbReference>
<evidence type="ECO:0000313" key="14">
    <source>
        <dbReference type="Proteomes" id="UP000011593"/>
    </source>
</evidence>
<dbReference type="InterPro" id="IPR006638">
    <property type="entry name" value="Elp3/MiaA/NifB-like_rSAM"/>
</dbReference>
<feature type="binding site" evidence="11">
    <location>
        <position position="147"/>
    </location>
    <ligand>
        <name>GTP</name>
        <dbReference type="ChEBI" id="CHEBI:37565"/>
    </ligand>
</feature>
<feature type="binding site" evidence="11">
    <location>
        <position position="119"/>
    </location>
    <ligand>
        <name>GTP</name>
        <dbReference type="ChEBI" id="CHEBI:37565"/>
    </ligand>
</feature>
<dbReference type="CDD" id="cd01335">
    <property type="entry name" value="Radical_SAM"/>
    <property type="match status" value="1"/>
</dbReference>
<evidence type="ECO:0000256" key="5">
    <source>
        <dbReference type="ARBA" id="ARBA00023004"/>
    </source>
</evidence>
<protein>
    <recommendedName>
        <fullName evidence="11">Probable GTP 3',8-cyclase</fullName>
        <ecNumber evidence="11">4.1.99.22</ecNumber>
    </recommendedName>
    <alternativeName>
        <fullName evidence="11">Molybdenum cofactor biosynthesis protein A</fullName>
    </alternativeName>
</protein>
<dbReference type="UniPathway" id="UPA00344"/>
<dbReference type="GO" id="GO:0061799">
    <property type="term" value="F:cyclic pyranopterin monophosphate synthase activity"/>
    <property type="evidence" value="ECO:0007669"/>
    <property type="project" value="TreeGrafter"/>
</dbReference>
<gene>
    <name evidence="11" type="primary">moaA</name>
    <name evidence="13" type="ORF">C488_13891</name>
</gene>
<feature type="binding site" evidence="11">
    <location>
        <position position="314"/>
    </location>
    <ligand>
        <name>[4Fe-4S] cluster</name>
        <dbReference type="ChEBI" id="CHEBI:49883"/>
        <label>2</label>
        <note>4Fe-4S-substrate</note>
    </ligand>
</feature>
<keyword evidence="3 11" id="KW-0479">Metal-binding</keyword>
<dbReference type="NCBIfam" id="TIGR02668">
    <property type="entry name" value="moaA_archaeal"/>
    <property type="match status" value="1"/>
</dbReference>
<feature type="binding site" evidence="11">
    <location>
        <position position="79"/>
    </location>
    <ligand>
        <name>[4Fe-4S] cluster</name>
        <dbReference type="ChEBI" id="CHEBI:49883"/>
        <label>1</label>
        <note>4Fe-4S-S-AdoMet</note>
    </ligand>
</feature>
<evidence type="ECO:0000256" key="10">
    <source>
        <dbReference type="ARBA" id="ARBA00048697"/>
    </source>
</evidence>
<dbReference type="GO" id="GO:0005525">
    <property type="term" value="F:GTP binding"/>
    <property type="evidence" value="ECO:0007669"/>
    <property type="project" value="UniProtKB-UniRule"/>
</dbReference>
<evidence type="ECO:0000256" key="1">
    <source>
        <dbReference type="ARBA" id="ARBA00022485"/>
    </source>
</evidence>
<keyword evidence="9 11" id="KW-0456">Lyase</keyword>
<dbReference type="InterPro" id="IPR013785">
    <property type="entry name" value="Aldolase_TIM"/>
</dbReference>
<comment type="similarity">
    <text evidence="11">Belongs to the radical SAM superfamily. MoaA family.</text>
</comment>
<sequence>MAGGSSASGVDLPPVGVADPRSGLTGFANRNRLRRVGIPGAFKRIRLQLVGMLTDEFGREVTGVRVSLTDRCNFDCVYCHNEGLGDTRGPMDPQDDEMSTDDVVRFLEVAAEFDVDAVKFTGGEPMLRQDLEEIIERTPDGMEVSLTTNGTFLPGRAEDLVDAGLERVNVSQDALDPEDFAAVTKSGAYEKVLEGVDAALDAGLDPVKLNMVVFEHTAGYVPEMVDHVAENDGLQLQLIEYMPELTGKPEWNIDIERVHDWLAEQADEIEHREMHDRRRYWVSDDSSDANDSGSNAEGRGMVEIVDPVENPTFCANCHRVRVTHEGYLKGCLNRNDDLKTMGEMTKPEIRDAFREVVANRVPYYGEYMVQNDDGEWEINEKYIEEYAGV</sequence>
<feature type="domain" description="Radical SAM core" evidence="12">
    <location>
        <begin position="56"/>
        <end position="285"/>
    </location>
</feature>
<dbReference type="SUPFAM" id="SSF102114">
    <property type="entry name" value="Radical SAM enzymes"/>
    <property type="match status" value="1"/>
</dbReference>
<dbReference type="InterPro" id="IPR013485">
    <property type="entry name" value="MoaA_arc"/>
</dbReference>
<feature type="binding site" evidence="11">
    <location>
        <position position="317"/>
    </location>
    <ligand>
        <name>[4Fe-4S] cluster</name>
        <dbReference type="ChEBI" id="CHEBI:49883"/>
        <label>2</label>
        <note>4Fe-4S-substrate</note>
    </ligand>
</feature>
<evidence type="ECO:0000256" key="4">
    <source>
        <dbReference type="ARBA" id="ARBA00022741"/>
    </source>
</evidence>
<keyword evidence="8 11" id="KW-0501">Molybdenum cofactor biosynthesis</keyword>
<dbReference type="InterPro" id="IPR010505">
    <property type="entry name" value="MoaA_twitch"/>
</dbReference>
<dbReference type="SFLD" id="SFLDG01067">
    <property type="entry name" value="SPASM/twitch_domain_containing"/>
    <property type="match status" value="1"/>
</dbReference>
<dbReference type="GO" id="GO:1904047">
    <property type="term" value="F:S-adenosyl-L-methionine binding"/>
    <property type="evidence" value="ECO:0007669"/>
    <property type="project" value="UniProtKB-UniRule"/>
</dbReference>
<organism evidence="13 14">
    <name type="scientific">Natrinema pellirubrum (strain DSM 15624 / CIP 106293 / JCM 10476 / NCIMB 786 / 157)</name>
    <dbReference type="NCBI Taxonomy" id="797303"/>
    <lineage>
        <taxon>Archaea</taxon>
        <taxon>Methanobacteriati</taxon>
        <taxon>Methanobacteriota</taxon>
        <taxon>Stenosarchaea group</taxon>
        <taxon>Halobacteria</taxon>
        <taxon>Halobacteriales</taxon>
        <taxon>Natrialbaceae</taxon>
        <taxon>Natrinema</taxon>
    </lineage>
</organism>
<dbReference type="GO" id="GO:0006777">
    <property type="term" value="P:Mo-molybdopterin cofactor biosynthetic process"/>
    <property type="evidence" value="ECO:0007669"/>
    <property type="project" value="UniProtKB-UniRule"/>
</dbReference>